<dbReference type="Pfam" id="PF18547">
    <property type="entry name" value="HalOD2"/>
    <property type="match status" value="1"/>
</dbReference>
<name>A0A7D5LC45_9EURY</name>
<dbReference type="OrthoDB" id="341964at2157"/>
<dbReference type="SUPFAM" id="SSF52172">
    <property type="entry name" value="CheY-like"/>
    <property type="match status" value="1"/>
</dbReference>
<dbReference type="GeneID" id="56038886"/>
<evidence type="ECO:0000313" key="2">
    <source>
        <dbReference type="EMBL" id="QLG63054.1"/>
    </source>
</evidence>
<dbReference type="EMBL" id="CP058579">
    <property type="protein sequence ID" value="QLG63054.1"/>
    <property type="molecule type" value="Genomic_DNA"/>
</dbReference>
<feature type="domain" description="Halobacterial output" evidence="1">
    <location>
        <begin position="209"/>
        <end position="260"/>
    </location>
</feature>
<sequence>MTTTEFVDEFSVLLLEDSSTHMELFEKWLTGVSTKRAATPQDIFRVFDSSIAVACLSQSLLEDDEEEIRRFILNRNPYCQLILIAACSSPDVLYEEHYDATIARPVSREELQATVEKRLMYGMYSALLDEFYTLNAELLSLQRAGDSEVDVDQEELEERLHQVRVPLDRLTKAIDHDDTRALLRSLNLHRKYLTEPAQTIETTTTSKYHPNACPNCALPWGIDHRNELGEGFTSIGAYVWKCMRCNDITHGTSPSDRRIARR</sequence>
<reference evidence="2 3" key="1">
    <citation type="submission" date="2020-06" db="EMBL/GenBank/DDBJ databases">
        <title>NJ-3-1, isolated from saline soil.</title>
        <authorList>
            <person name="Cui H.L."/>
            <person name="Shi X."/>
        </authorList>
    </citation>
    <scope>NUCLEOTIDE SEQUENCE [LARGE SCALE GENOMIC DNA]</scope>
    <source>
        <strain evidence="2 3">NJ-3-1</strain>
    </source>
</reference>
<evidence type="ECO:0000259" key="1">
    <source>
        <dbReference type="Pfam" id="PF18547"/>
    </source>
</evidence>
<protein>
    <recommendedName>
        <fullName evidence="1">Halobacterial output domain-containing protein</fullName>
    </recommendedName>
</protein>
<dbReference type="Proteomes" id="UP000509626">
    <property type="component" value="Chromosome"/>
</dbReference>
<dbReference type="AlphaFoldDB" id="A0A7D5LC45"/>
<gene>
    <name evidence="2" type="ORF">HUG12_15465</name>
</gene>
<organism evidence="2 3">
    <name type="scientific">Halorarum salinum</name>
    <dbReference type="NCBI Taxonomy" id="2743089"/>
    <lineage>
        <taxon>Archaea</taxon>
        <taxon>Methanobacteriati</taxon>
        <taxon>Methanobacteriota</taxon>
        <taxon>Stenosarchaea group</taxon>
        <taxon>Halobacteria</taxon>
        <taxon>Halobacteriales</taxon>
        <taxon>Haloferacaceae</taxon>
        <taxon>Halorarum</taxon>
    </lineage>
</organism>
<proteinExistence type="predicted"/>
<dbReference type="InterPro" id="IPR011006">
    <property type="entry name" value="CheY-like_superfamily"/>
</dbReference>
<dbReference type="RefSeq" id="WP_179269639.1">
    <property type="nucleotide sequence ID" value="NZ_CP058579.1"/>
</dbReference>
<keyword evidence="3" id="KW-1185">Reference proteome</keyword>
<dbReference type="InterPro" id="IPR040726">
    <property type="entry name" value="HalOD2"/>
</dbReference>
<accession>A0A7D5LC45</accession>
<dbReference type="KEGG" id="halu:HUG12_15465"/>
<evidence type="ECO:0000313" key="3">
    <source>
        <dbReference type="Proteomes" id="UP000509626"/>
    </source>
</evidence>